<evidence type="ECO:0000313" key="2">
    <source>
        <dbReference type="EMBL" id="KAF0035701.1"/>
    </source>
</evidence>
<proteinExistence type="predicted"/>
<sequence length="262" mass="29562">MGLSSQNKGVRAAVSELNKKPKGITSISRSRAAAARRQPLNEVFVPAGFQTGVQEVFRERRLISASLEEAAARAIDTFECVFASRCNVKAVKLHVLYTDLKSIIAKSIWSRRWEQLSRNGFVHIFENCVCHKKTKHKRFSRAKNWLNIRVFGREPPAGVLSRGPGTTSAPWLRFSKVFVTAKERRKEIGPLSIRSSEATAPRREGGGTTGVEPTRCRPDNNMPERSCAQRDLPLSRRPIGRRRRRRWRRVTAAASVCQSEII</sequence>
<gene>
    <name evidence="2" type="ORF">F2P81_011013</name>
</gene>
<evidence type="ECO:0000256" key="1">
    <source>
        <dbReference type="SAM" id="MobiDB-lite"/>
    </source>
</evidence>
<dbReference type="Proteomes" id="UP000438429">
    <property type="component" value="Unassembled WGS sequence"/>
</dbReference>
<evidence type="ECO:0000313" key="3">
    <source>
        <dbReference type="Proteomes" id="UP000438429"/>
    </source>
</evidence>
<organism evidence="2 3">
    <name type="scientific">Scophthalmus maximus</name>
    <name type="common">Turbot</name>
    <name type="synonym">Psetta maxima</name>
    <dbReference type="NCBI Taxonomy" id="52904"/>
    <lineage>
        <taxon>Eukaryota</taxon>
        <taxon>Metazoa</taxon>
        <taxon>Chordata</taxon>
        <taxon>Craniata</taxon>
        <taxon>Vertebrata</taxon>
        <taxon>Euteleostomi</taxon>
        <taxon>Actinopterygii</taxon>
        <taxon>Neopterygii</taxon>
        <taxon>Teleostei</taxon>
        <taxon>Neoteleostei</taxon>
        <taxon>Acanthomorphata</taxon>
        <taxon>Carangaria</taxon>
        <taxon>Pleuronectiformes</taxon>
        <taxon>Pleuronectoidei</taxon>
        <taxon>Scophthalmidae</taxon>
        <taxon>Scophthalmus</taxon>
    </lineage>
</organism>
<name>A0A6A4SXE7_SCOMX</name>
<accession>A0A6A4SXE7</accession>
<protein>
    <submittedName>
        <fullName evidence="2">Uncharacterized protein</fullName>
    </submittedName>
</protein>
<reference evidence="2 3" key="1">
    <citation type="submission" date="2019-06" db="EMBL/GenBank/DDBJ databases">
        <title>Draft genomes of female and male turbot (Scophthalmus maximus).</title>
        <authorList>
            <person name="Xu H."/>
            <person name="Xu X.-W."/>
            <person name="Shao C."/>
            <person name="Chen S."/>
        </authorList>
    </citation>
    <scope>NUCLEOTIDE SEQUENCE [LARGE SCALE GENOMIC DNA]</scope>
    <source>
        <strain evidence="2">Ysfricsl-2016a</strain>
        <tissue evidence="2">Blood</tissue>
    </source>
</reference>
<dbReference type="EMBL" id="VEVO01000010">
    <property type="protein sequence ID" value="KAF0035701.1"/>
    <property type="molecule type" value="Genomic_DNA"/>
</dbReference>
<dbReference type="AlphaFoldDB" id="A0A6A4SXE7"/>
<comment type="caution">
    <text evidence="2">The sequence shown here is derived from an EMBL/GenBank/DDBJ whole genome shotgun (WGS) entry which is preliminary data.</text>
</comment>
<feature type="region of interest" description="Disordered" evidence="1">
    <location>
        <begin position="192"/>
        <end position="230"/>
    </location>
</feature>